<evidence type="ECO:0000313" key="3">
    <source>
        <dbReference type="EMBL" id="CAA6808586.1"/>
    </source>
</evidence>
<feature type="region of interest" description="Disordered" evidence="1">
    <location>
        <begin position="52"/>
        <end position="71"/>
    </location>
</feature>
<name>A0A6S6SVG4_9GAMM</name>
<feature type="transmembrane region" description="Helical" evidence="2">
    <location>
        <begin position="6"/>
        <end position="25"/>
    </location>
</feature>
<gene>
    <name evidence="3" type="ORF">HELGO_WM12804</name>
</gene>
<dbReference type="AlphaFoldDB" id="A0A6S6SVG4"/>
<protein>
    <submittedName>
        <fullName evidence="3">Uncharacterized protein</fullName>
    </submittedName>
</protein>
<evidence type="ECO:0000256" key="2">
    <source>
        <dbReference type="SAM" id="Phobius"/>
    </source>
</evidence>
<sequence length="226" mass="25774">MSNKIFLLISFLVIAFSMAGIYSYLSELNMKDEKIDSSVIAKLNTDDQKTSISKVKPIKESNAPSKDKHHEESLLDISTTKNLSILNVWFELEPAVVIPDIHLDDRIIIDKKLGVHTEYLSMINVGHLLEIPNAGNNRYLIKLTDKKKTGKKYELHGEFESQGRIFFSNFSISKNNIYGLIETPEGEFNLRMSKGQGYLYKADQLDKFTENRNRPDVITDIPGFLD</sequence>
<evidence type="ECO:0000256" key="1">
    <source>
        <dbReference type="SAM" id="MobiDB-lite"/>
    </source>
</evidence>
<reference evidence="3" key="1">
    <citation type="submission" date="2020-01" db="EMBL/GenBank/DDBJ databases">
        <authorList>
            <person name="Meier V. D."/>
            <person name="Meier V D."/>
        </authorList>
    </citation>
    <scope>NUCLEOTIDE SEQUENCE</scope>
    <source>
        <strain evidence="3">HLG_WM_MAG_07</strain>
    </source>
</reference>
<keyword evidence="2" id="KW-1133">Transmembrane helix</keyword>
<accession>A0A6S6SVG4</accession>
<keyword evidence="2" id="KW-0472">Membrane</keyword>
<organism evidence="3">
    <name type="scientific">uncultured Thiotrichaceae bacterium</name>
    <dbReference type="NCBI Taxonomy" id="298394"/>
    <lineage>
        <taxon>Bacteria</taxon>
        <taxon>Pseudomonadati</taxon>
        <taxon>Pseudomonadota</taxon>
        <taxon>Gammaproteobacteria</taxon>
        <taxon>Thiotrichales</taxon>
        <taxon>Thiotrichaceae</taxon>
        <taxon>environmental samples</taxon>
    </lineage>
</organism>
<keyword evidence="2" id="KW-0812">Transmembrane</keyword>
<dbReference type="EMBL" id="CACVAY010000037">
    <property type="protein sequence ID" value="CAA6808586.1"/>
    <property type="molecule type" value="Genomic_DNA"/>
</dbReference>
<proteinExistence type="predicted"/>